<organism evidence="2 3">
    <name type="scientific">Burkholderia cepacia</name>
    <name type="common">Pseudomonas cepacia</name>
    <dbReference type="NCBI Taxonomy" id="292"/>
    <lineage>
        <taxon>Bacteria</taxon>
        <taxon>Pseudomonadati</taxon>
        <taxon>Pseudomonadota</taxon>
        <taxon>Betaproteobacteria</taxon>
        <taxon>Burkholderiales</taxon>
        <taxon>Burkholderiaceae</taxon>
        <taxon>Burkholderia</taxon>
        <taxon>Burkholderia cepacia complex</taxon>
    </lineage>
</organism>
<dbReference type="RefSeq" id="WP_027789952.1">
    <property type="nucleotide sequence ID" value="NZ_BCNU01000033.1"/>
</dbReference>
<feature type="signal peptide" evidence="1">
    <location>
        <begin position="1"/>
        <end position="20"/>
    </location>
</feature>
<evidence type="ECO:0000256" key="1">
    <source>
        <dbReference type="SAM" id="SignalP"/>
    </source>
</evidence>
<evidence type="ECO:0008006" key="4">
    <source>
        <dbReference type="Google" id="ProtNLM"/>
    </source>
</evidence>
<dbReference type="EMBL" id="CP023521">
    <property type="protein sequence ID" value="ATF83079.1"/>
    <property type="molecule type" value="Genomic_DNA"/>
</dbReference>
<sequence length="181" mass="19650">MKKRIFGWLLVAVAFMPALAAAQIILVNGKSQSKVTAQVTRADNLIITDDQGGWFGQGLTMQQLGGWETAYEVQARLRVISTAGKFRVRMDQPLEIRNQAKPTQAFQTPKVNMGVEGADLKPLTVGQGIEFENPAPPSPNIDSEGYYNLAVSAYPPAGDFKSTTGTYTGTLSLIFEPIVTK</sequence>
<dbReference type="Gene3D" id="2.60.40.2040">
    <property type="entry name" value="CFA/I fimbrial subunit E, pilin domain"/>
    <property type="match status" value="1"/>
</dbReference>
<keyword evidence="1" id="KW-0732">Signal</keyword>
<evidence type="ECO:0000313" key="2">
    <source>
        <dbReference type="EMBL" id="ATF83079.1"/>
    </source>
</evidence>
<proteinExistence type="predicted"/>
<evidence type="ECO:0000313" key="3">
    <source>
        <dbReference type="Proteomes" id="UP000218103"/>
    </source>
</evidence>
<gene>
    <name evidence="2" type="ORF">CO711_38625</name>
</gene>
<reference evidence="3" key="1">
    <citation type="submission" date="2017-09" db="EMBL/GenBank/DDBJ databases">
        <title>FDA dAtabase for Regulatory Grade micrObial Sequences (FDA-ARGOS): Supporting development and validation of Infectious Disease Dx tests.</title>
        <authorList>
            <person name="Minogue T."/>
            <person name="Wolcott M."/>
            <person name="Wasieloski L."/>
            <person name="Aguilar W."/>
            <person name="Moore D."/>
            <person name="Tallon L.J."/>
            <person name="Sadzewicz L."/>
            <person name="Ott S."/>
            <person name="Zhao X."/>
            <person name="Nagaraj S."/>
            <person name="Vavikolanu K."/>
            <person name="Aluvathingal J."/>
            <person name="Nadendla S."/>
            <person name="Sichtig H."/>
        </authorList>
    </citation>
    <scope>NUCLEOTIDE SEQUENCE [LARGE SCALE GENOMIC DNA]</scope>
    <source>
        <strain evidence="3">FDAARGOS_388</strain>
    </source>
</reference>
<feature type="chain" id="PRO_5047356106" description="Fimbrial assembly protein" evidence="1">
    <location>
        <begin position="21"/>
        <end position="181"/>
    </location>
</feature>
<protein>
    <recommendedName>
        <fullName evidence="4">Fimbrial assembly protein</fullName>
    </recommendedName>
</protein>
<accession>A0ABM6P7P0</accession>
<name>A0ABM6P7P0_BURCE</name>
<keyword evidence="3" id="KW-1185">Reference proteome</keyword>
<dbReference type="Proteomes" id="UP000218103">
    <property type="component" value="Chromosome 2"/>
</dbReference>